<dbReference type="AlphaFoldDB" id="A0A380RX41"/>
<feature type="chain" id="PRO_5016582400" description="Lipoprotein" evidence="1">
    <location>
        <begin position="21"/>
        <end position="185"/>
    </location>
</feature>
<sequence length="185" mass="19829">MTIKILAPLAIAASLFTACSETTTPPPTKADQCAAGLSTDCLIGTWSINGPTVAKTVGNDVVYVIDQSHDLSASPATLKFYIDPQKKTNTFEFTNSSLSRADCITPTGKTYGTWDILGTSIHLYAKIGNECMEKSDVTLPAVVAVEAGKVSMTLQGLFFMEPEMKQADLVDKQNTTEVYTFVSAD</sequence>
<reference evidence="2 3" key="1">
    <citation type="submission" date="2017-08" db="EMBL/GenBank/DDBJ databases">
        <authorList>
            <person name="de Groot N.N."/>
        </authorList>
    </citation>
    <scope>NUCLEOTIDE SEQUENCE [LARGE SCALE GENOMIC DNA]</scope>
    <source>
        <strain evidence="2 3">HM2</strain>
    </source>
</reference>
<evidence type="ECO:0000313" key="3">
    <source>
        <dbReference type="Proteomes" id="UP000255423"/>
    </source>
</evidence>
<protein>
    <recommendedName>
        <fullName evidence="4">Lipoprotein</fullName>
    </recommendedName>
</protein>
<organism evidence="2 3">
    <name type="scientific">Fibrobacter succinogenes</name>
    <name type="common">Bacteroides succinogenes</name>
    <dbReference type="NCBI Taxonomy" id="833"/>
    <lineage>
        <taxon>Bacteria</taxon>
        <taxon>Pseudomonadati</taxon>
        <taxon>Fibrobacterota</taxon>
        <taxon>Fibrobacteria</taxon>
        <taxon>Fibrobacterales</taxon>
        <taxon>Fibrobacteraceae</taxon>
        <taxon>Fibrobacter</taxon>
    </lineage>
</organism>
<proteinExistence type="predicted"/>
<feature type="signal peptide" evidence="1">
    <location>
        <begin position="1"/>
        <end position="20"/>
    </location>
</feature>
<gene>
    <name evidence="2" type="ORF">SAMN05661053_1233</name>
</gene>
<evidence type="ECO:0008006" key="4">
    <source>
        <dbReference type="Google" id="ProtNLM"/>
    </source>
</evidence>
<evidence type="ECO:0000313" key="2">
    <source>
        <dbReference type="EMBL" id="SUQ19984.1"/>
    </source>
</evidence>
<dbReference type="RefSeq" id="WP_109572453.1">
    <property type="nucleotide sequence ID" value="NZ_UHJL01000001.1"/>
</dbReference>
<dbReference type="EMBL" id="UHJL01000001">
    <property type="protein sequence ID" value="SUQ19984.1"/>
    <property type="molecule type" value="Genomic_DNA"/>
</dbReference>
<name>A0A380RX41_FIBSU</name>
<dbReference type="Proteomes" id="UP000255423">
    <property type="component" value="Unassembled WGS sequence"/>
</dbReference>
<accession>A0A380RX41</accession>
<evidence type="ECO:0000256" key="1">
    <source>
        <dbReference type="SAM" id="SignalP"/>
    </source>
</evidence>
<keyword evidence="1" id="KW-0732">Signal</keyword>
<dbReference type="PROSITE" id="PS51257">
    <property type="entry name" value="PROKAR_LIPOPROTEIN"/>
    <property type="match status" value="1"/>
</dbReference>